<gene>
    <name evidence="1" type="ORF">BCV70DRAFT_202600</name>
</gene>
<dbReference type="Proteomes" id="UP000246740">
    <property type="component" value="Unassembled WGS sequence"/>
</dbReference>
<dbReference type="AlphaFoldDB" id="A0A317XHF5"/>
<reference evidence="1 2" key="1">
    <citation type="journal article" date="2018" name="Mol. Biol. Evol.">
        <title>Broad Genomic Sampling Reveals a Smut Pathogenic Ancestry of the Fungal Clade Ustilaginomycotina.</title>
        <authorList>
            <person name="Kijpornyongpan T."/>
            <person name="Mondo S.J."/>
            <person name="Barry K."/>
            <person name="Sandor L."/>
            <person name="Lee J."/>
            <person name="Lipzen A."/>
            <person name="Pangilinan J."/>
            <person name="LaButti K."/>
            <person name="Hainaut M."/>
            <person name="Henrissat B."/>
            <person name="Grigoriev I.V."/>
            <person name="Spatafora J.W."/>
            <person name="Aime M.C."/>
        </authorList>
    </citation>
    <scope>NUCLEOTIDE SEQUENCE [LARGE SCALE GENOMIC DNA]</scope>
    <source>
        <strain evidence="1 2">MCA 3645</strain>
    </source>
</reference>
<organism evidence="1 2">
    <name type="scientific">Testicularia cyperi</name>
    <dbReference type="NCBI Taxonomy" id="1882483"/>
    <lineage>
        <taxon>Eukaryota</taxon>
        <taxon>Fungi</taxon>
        <taxon>Dikarya</taxon>
        <taxon>Basidiomycota</taxon>
        <taxon>Ustilaginomycotina</taxon>
        <taxon>Ustilaginomycetes</taxon>
        <taxon>Ustilaginales</taxon>
        <taxon>Anthracoideaceae</taxon>
        <taxon>Testicularia</taxon>
    </lineage>
</organism>
<name>A0A317XHF5_9BASI</name>
<evidence type="ECO:0000313" key="1">
    <source>
        <dbReference type="EMBL" id="PWY97659.1"/>
    </source>
</evidence>
<keyword evidence="2" id="KW-1185">Reference proteome</keyword>
<dbReference type="InParanoid" id="A0A317XHF5"/>
<accession>A0A317XHF5</accession>
<protein>
    <submittedName>
        <fullName evidence="1">Uncharacterized protein</fullName>
    </submittedName>
</protein>
<proteinExistence type="predicted"/>
<dbReference type="EMBL" id="KZ819203">
    <property type="protein sequence ID" value="PWY97659.1"/>
    <property type="molecule type" value="Genomic_DNA"/>
</dbReference>
<evidence type="ECO:0000313" key="2">
    <source>
        <dbReference type="Proteomes" id="UP000246740"/>
    </source>
</evidence>
<sequence length="77" mass="8604">MIRVLPSLFSVECRRSKVESAGQTHPTHATHSLYSVHPRTLYVQLQGAMCLSVQPAWDNSTAVRVDLVRLVSSQRAE</sequence>